<feature type="region of interest" description="Disordered" evidence="1">
    <location>
        <begin position="166"/>
        <end position="195"/>
    </location>
</feature>
<dbReference type="InterPro" id="IPR000494">
    <property type="entry name" value="Rcpt_L-dom"/>
</dbReference>
<feature type="domain" description="Receptor L-domain" evidence="2">
    <location>
        <begin position="44"/>
        <end position="131"/>
    </location>
</feature>
<dbReference type="Gene3D" id="3.80.20.20">
    <property type="entry name" value="Receptor L-domain"/>
    <property type="match status" value="1"/>
</dbReference>
<organism evidence="5">
    <name type="scientific">Haemonchus placei</name>
    <name type="common">Barber's pole worm</name>
    <dbReference type="NCBI Taxonomy" id="6290"/>
    <lineage>
        <taxon>Eukaryota</taxon>
        <taxon>Metazoa</taxon>
        <taxon>Ecdysozoa</taxon>
        <taxon>Nematoda</taxon>
        <taxon>Chromadorea</taxon>
        <taxon>Rhabditida</taxon>
        <taxon>Rhabditina</taxon>
        <taxon>Rhabditomorpha</taxon>
        <taxon>Strongyloidea</taxon>
        <taxon>Trichostrongylidae</taxon>
        <taxon>Haemonchus</taxon>
    </lineage>
</organism>
<proteinExistence type="predicted"/>
<protein>
    <submittedName>
        <fullName evidence="5">Recep_L_domain domain-containing protein</fullName>
    </submittedName>
</protein>
<accession>A0A0N4WLK6</accession>
<reference evidence="3 4" key="2">
    <citation type="submission" date="2018-11" db="EMBL/GenBank/DDBJ databases">
        <authorList>
            <consortium name="Pathogen Informatics"/>
        </authorList>
    </citation>
    <scope>NUCLEOTIDE SEQUENCE [LARGE SCALE GENOMIC DNA]</scope>
    <source>
        <strain evidence="3 4">MHpl1</strain>
    </source>
</reference>
<dbReference type="WBParaSite" id="HPLM_0001203601-mRNA-1">
    <property type="protein sequence ID" value="HPLM_0001203601-mRNA-1"/>
    <property type="gene ID" value="HPLM_0001203601"/>
</dbReference>
<keyword evidence="4" id="KW-1185">Reference proteome</keyword>
<dbReference type="Proteomes" id="UP000268014">
    <property type="component" value="Unassembled WGS sequence"/>
</dbReference>
<sequence>MEDVSVDVREHIKGVCDGGAQFSARQCRGGMVDARFLRELDRFCNVITGNLFIRGFRREPKGLDNLRQVKKVRGRVVVKDNVAIRDLSFLSNMEEIDGNHHGDASLHVFDNLNFGMRGLYSIRKIRGDVVIKTEKEEDVPVDVKNRLISVTDGSVKFLTKNDDMRRTDATTETSEVLTEATEHTSDEEAPENTEDLLEESISTTTKYVEREGTTTNEDTDQMPSIFPEKDSSSEKNIMSLKKSNFEKERTGQPSLTNRIIVIVGQFEQFLDVVFESRDAKLGLIASGQN</sequence>
<dbReference type="InterPro" id="IPR036941">
    <property type="entry name" value="Rcpt_L-dom_sf"/>
</dbReference>
<dbReference type="AlphaFoldDB" id="A0A0N4WLK6"/>
<name>A0A0N4WLK6_HAEPC</name>
<evidence type="ECO:0000313" key="4">
    <source>
        <dbReference type="Proteomes" id="UP000268014"/>
    </source>
</evidence>
<dbReference type="Pfam" id="PF01030">
    <property type="entry name" value="Recep_L_domain"/>
    <property type="match status" value="1"/>
</dbReference>
<feature type="region of interest" description="Disordered" evidence="1">
    <location>
        <begin position="212"/>
        <end position="235"/>
    </location>
</feature>
<reference evidence="5" key="1">
    <citation type="submission" date="2017-02" db="UniProtKB">
        <authorList>
            <consortium name="WormBaseParasite"/>
        </authorList>
    </citation>
    <scope>IDENTIFICATION</scope>
</reference>
<gene>
    <name evidence="3" type="ORF">HPLM_LOCUS12028</name>
</gene>
<evidence type="ECO:0000259" key="2">
    <source>
        <dbReference type="Pfam" id="PF01030"/>
    </source>
</evidence>
<dbReference type="SUPFAM" id="SSF52058">
    <property type="entry name" value="L domain-like"/>
    <property type="match status" value="1"/>
</dbReference>
<evidence type="ECO:0000313" key="3">
    <source>
        <dbReference type="EMBL" id="VDO44530.1"/>
    </source>
</evidence>
<evidence type="ECO:0000256" key="1">
    <source>
        <dbReference type="SAM" id="MobiDB-lite"/>
    </source>
</evidence>
<dbReference type="EMBL" id="UZAF01017737">
    <property type="protein sequence ID" value="VDO44530.1"/>
    <property type="molecule type" value="Genomic_DNA"/>
</dbReference>
<evidence type="ECO:0000313" key="5">
    <source>
        <dbReference type="WBParaSite" id="HPLM_0001203601-mRNA-1"/>
    </source>
</evidence>